<reference evidence="3 4" key="1">
    <citation type="submission" date="2018-05" db="EMBL/GenBank/DDBJ databases">
        <title>Chitinophaga sp. K3CV102501T nov., isolated from isolated from a monsoon evergreen broad-leaved forest soil.</title>
        <authorList>
            <person name="Lv Y."/>
        </authorList>
    </citation>
    <scope>NUCLEOTIDE SEQUENCE [LARGE SCALE GENOMIC DNA]</scope>
    <source>
        <strain evidence="3 4">GDMCC 1.1325</strain>
    </source>
</reference>
<evidence type="ECO:0000313" key="3">
    <source>
        <dbReference type="EMBL" id="RBL90147.1"/>
    </source>
</evidence>
<feature type="signal peptide" evidence="2">
    <location>
        <begin position="1"/>
        <end position="22"/>
    </location>
</feature>
<feature type="chain" id="PRO_5016652455" description="MBL fold metallo-hydrolase" evidence="2">
    <location>
        <begin position="23"/>
        <end position="290"/>
    </location>
</feature>
<evidence type="ECO:0000256" key="2">
    <source>
        <dbReference type="SAM" id="SignalP"/>
    </source>
</evidence>
<keyword evidence="4" id="KW-1185">Reference proteome</keyword>
<protein>
    <recommendedName>
        <fullName evidence="5">MBL fold metallo-hydrolase</fullName>
    </recommendedName>
</protein>
<dbReference type="PANTHER" id="PTHR43546">
    <property type="entry name" value="UPF0173 METAL-DEPENDENT HYDROLASE MJ1163-RELATED"/>
    <property type="match status" value="1"/>
</dbReference>
<dbReference type="Pfam" id="PF13483">
    <property type="entry name" value="Lactamase_B_3"/>
    <property type="match status" value="1"/>
</dbReference>
<dbReference type="GO" id="GO:0016787">
    <property type="term" value="F:hydrolase activity"/>
    <property type="evidence" value="ECO:0007669"/>
    <property type="project" value="UniProtKB-KW"/>
</dbReference>
<dbReference type="OrthoDB" id="9805728at2"/>
<evidence type="ECO:0000256" key="1">
    <source>
        <dbReference type="ARBA" id="ARBA00022801"/>
    </source>
</evidence>
<dbReference type="RefSeq" id="WP_113618898.1">
    <property type="nucleotide sequence ID" value="NZ_QFFJ01000002.1"/>
</dbReference>
<dbReference type="PANTHER" id="PTHR43546:SF9">
    <property type="entry name" value="L-ASCORBATE-6-PHOSPHATE LACTONASE ULAG-RELATED"/>
    <property type="match status" value="1"/>
</dbReference>
<name>A0A365XUV7_9BACT</name>
<evidence type="ECO:0000313" key="4">
    <source>
        <dbReference type="Proteomes" id="UP000253410"/>
    </source>
</evidence>
<dbReference type="InterPro" id="IPR036866">
    <property type="entry name" value="RibonucZ/Hydroxyglut_hydro"/>
</dbReference>
<organism evidence="3 4">
    <name type="scientific">Chitinophaga flava</name>
    <dbReference type="NCBI Taxonomy" id="2259036"/>
    <lineage>
        <taxon>Bacteria</taxon>
        <taxon>Pseudomonadati</taxon>
        <taxon>Bacteroidota</taxon>
        <taxon>Chitinophagia</taxon>
        <taxon>Chitinophagales</taxon>
        <taxon>Chitinophagaceae</taxon>
        <taxon>Chitinophaga</taxon>
    </lineage>
</organism>
<keyword evidence="2" id="KW-0732">Signal</keyword>
<dbReference type="EMBL" id="QFFJ01000002">
    <property type="protein sequence ID" value="RBL90147.1"/>
    <property type="molecule type" value="Genomic_DNA"/>
</dbReference>
<dbReference type="InterPro" id="IPR050114">
    <property type="entry name" value="UPF0173_UPF0282_UlaG_hydrolase"/>
</dbReference>
<keyword evidence="1" id="KW-0378">Hydrolase</keyword>
<dbReference type="SUPFAM" id="SSF56281">
    <property type="entry name" value="Metallo-hydrolase/oxidoreductase"/>
    <property type="match status" value="1"/>
</dbReference>
<gene>
    <name evidence="3" type="ORF">DF182_27150</name>
</gene>
<dbReference type="AlphaFoldDB" id="A0A365XUV7"/>
<sequence>MKKAVLSLLTAMISIFAQSATAATDSSMTIQLIRSATVKVTVNNKRILTDPILADKGTEAPIPFANDKKNPGIDLPFSRDRVLKEVDAVLLTHYHPDHFDEAAEKMLPKNMLIFCQPGDDIKLQEKGFTNTRVIDSSLTWEGITISRYLASHHKGAVGAPPFGISSSYYLQTGKQSVFFTGDAILDELLTNSLLRTQPPVIVANTGECQFTRENPVLAPGITMTLTTGELKTITTLLPSTTIIAVHMDAINHCSLSKTALRKYITDEKLKSRIVVPNEGDVLPYKQVNRK</sequence>
<dbReference type="Proteomes" id="UP000253410">
    <property type="component" value="Unassembled WGS sequence"/>
</dbReference>
<proteinExistence type="predicted"/>
<accession>A0A365XUV7</accession>
<comment type="caution">
    <text evidence="3">The sequence shown here is derived from an EMBL/GenBank/DDBJ whole genome shotgun (WGS) entry which is preliminary data.</text>
</comment>
<evidence type="ECO:0008006" key="5">
    <source>
        <dbReference type="Google" id="ProtNLM"/>
    </source>
</evidence>
<dbReference type="Gene3D" id="3.60.15.10">
    <property type="entry name" value="Ribonuclease Z/Hydroxyacylglutathione hydrolase-like"/>
    <property type="match status" value="1"/>
</dbReference>